<dbReference type="InterPro" id="IPR048569">
    <property type="entry name" value="RUBC_PIKBD"/>
</dbReference>
<feature type="region of interest" description="Disordered" evidence="2">
    <location>
        <begin position="298"/>
        <end position="318"/>
    </location>
</feature>
<evidence type="ECO:0000313" key="5">
    <source>
        <dbReference type="Proteomes" id="UP000752171"/>
    </source>
</evidence>
<feature type="compositionally biased region" description="Low complexity" evidence="2">
    <location>
        <begin position="54"/>
        <end position="66"/>
    </location>
</feature>
<dbReference type="Pfam" id="PF21054">
    <property type="entry name" value="RUBC_PIKBD"/>
    <property type="match status" value="1"/>
</dbReference>
<dbReference type="Proteomes" id="UP000752171">
    <property type="component" value="Unassembled WGS sequence"/>
</dbReference>
<dbReference type="PANTHER" id="PTHR45971">
    <property type="entry name" value="PHOX (PX) DOMAIN-CONTAINING PROTEIN"/>
    <property type="match status" value="1"/>
</dbReference>
<dbReference type="PANTHER" id="PTHR45971:SF2">
    <property type="entry name" value="PROTEIN ASSOCIATED WITH UVRAG AS AUTOPHAGY ENHANCER"/>
    <property type="match status" value="1"/>
</dbReference>
<evidence type="ECO:0000256" key="2">
    <source>
        <dbReference type="SAM" id="MobiDB-lite"/>
    </source>
</evidence>
<evidence type="ECO:0000256" key="1">
    <source>
        <dbReference type="ARBA" id="ARBA00023006"/>
    </source>
</evidence>
<feature type="domain" description="Rubicon Homology" evidence="3">
    <location>
        <begin position="441"/>
        <end position="642"/>
    </location>
</feature>
<sequence length="650" mass="72957">MKRFTSLIQLDSLNFRAESGFTSSSSSKREMVELDSRSFFSRRKVMYGSTDSVIVSSPDSIPDDSSNFILQSGNETTEDESSGSQDHLKPLYECSSSGEWYYLPRSSPVISRRARFHTLEGIELQPPDGSSPLSLSSTPPSQNRTSSTSSNSAGFYKDFTNMQELPVGLIVASSDSRSKTAQLFPQTVTPSSSGEETCFTEQVTEPAGEDQGSPGSPSPPDPRGRSLSDEMVQHLNGSQNRTSTDAQIISGPVNEKQISEDLYRNSMDLDQENAHFVVVDMVLEVLESVKWAVSQQKLKDTDGSDEADAPGNSKTHSFSFSDSGYEDYCGRRFSSTRSSRSSLRRSLKASRCSAESLAQRLLTELRKQKLSEQTFICYKPGLEEVRVSHWEQIINVIHFTGHNVVLIVSCVHRRSDVIAAQHFLCAGCGTEVEPRYIKRLRYCEYLGRYFCDSCHSGGDSMIPGRVLSRWDFGRYPVSSFSKQLLDSIWEQPLFKLSAVAKNLYSQAKELQRFRELQEQLISIKKLLKACRLSEGILSDFQQLPSHLTEELHLFSMDDLFRVKRGQIFPTAKAMLRTAAAHVEVCELCQAKGFICEFCRGPDVLFPFQTDICTRCRDCRACFHTACFRDESCPRCSRLQIRKSLLSSENV</sequence>
<proteinExistence type="predicted"/>
<dbReference type="GO" id="GO:0061910">
    <property type="term" value="P:autophagosome-endosome fusion"/>
    <property type="evidence" value="ECO:0007669"/>
    <property type="project" value="TreeGrafter"/>
</dbReference>
<dbReference type="SMART" id="SM01175">
    <property type="entry name" value="DUF4206"/>
    <property type="match status" value="1"/>
</dbReference>
<evidence type="ECO:0000259" key="3">
    <source>
        <dbReference type="SMART" id="SM01175"/>
    </source>
</evidence>
<dbReference type="GO" id="GO:1901981">
    <property type="term" value="F:phosphatidylinositol phosphate binding"/>
    <property type="evidence" value="ECO:0007669"/>
    <property type="project" value="TreeGrafter"/>
</dbReference>
<accession>A0A8T2LQ64</accession>
<dbReference type="GO" id="GO:0061909">
    <property type="term" value="P:autophagosome-lysosome fusion"/>
    <property type="evidence" value="ECO:0007669"/>
    <property type="project" value="TreeGrafter"/>
</dbReference>
<organism evidence="4 5">
    <name type="scientific">Astyanax mexicanus</name>
    <name type="common">Blind cave fish</name>
    <name type="synonym">Astyanax fasciatus mexicanus</name>
    <dbReference type="NCBI Taxonomy" id="7994"/>
    <lineage>
        <taxon>Eukaryota</taxon>
        <taxon>Metazoa</taxon>
        <taxon>Chordata</taxon>
        <taxon>Craniata</taxon>
        <taxon>Vertebrata</taxon>
        <taxon>Euteleostomi</taxon>
        <taxon>Actinopterygii</taxon>
        <taxon>Neopterygii</taxon>
        <taxon>Teleostei</taxon>
        <taxon>Ostariophysi</taxon>
        <taxon>Characiformes</taxon>
        <taxon>Characoidei</taxon>
        <taxon>Acestrorhamphidae</taxon>
        <taxon>Acestrorhamphinae</taxon>
        <taxon>Astyanax</taxon>
    </lineage>
</organism>
<feature type="compositionally biased region" description="Polar residues" evidence="2">
    <location>
        <begin position="184"/>
        <end position="203"/>
    </location>
</feature>
<dbReference type="OrthoDB" id="6105938at2759"/>
<comment type="caution">
    <text evidence="4">The sequence shown here is derived from an EMBL/GenBank/DDBJ whole genome shotgun (WGS) entry which is preliminary data.</text>
</comment>
<dbReference type="EMBL" id="JAICCE010000011">
    <property type="protein sequence ID" value="KAG9270951.1"/>
    <property type="molecule type" value="Genomic_DNA"/>
</dbReference>
<dbReference type="GO" id="GO:0000421">
    <property type="term" value="C:autophagosome membrane"/>
    <property type="evidence" value="ECO:0007669"/>
    <property type="project" value="TreeGrafter"/>
</dbReference>
<protein>
    <submittedName>
        <fullName evidence="4">Protein RUBCNL-like</fullName>
    </submittedName>
</protein>
<name>A0A8T2LQ64_ASTMX</name>
<dbReference type="InterPro" id="IPR025258">
    <property type="entry name" value="RH_dom"/>
</dbReference>
<gene>
    <name evidence="4" type="primary">RUBCNL</name>
    <name evidence="4" type="ORF">AMEX_G13814</name>
</gene>
<feature type="region of interest" description="Disordered" evidence="2">
    <location>
        <begin position="54"/>
        <end position="87"/>
    </location>
</feature>
<dbReference type="AlphaFoldDB" id="A0A8T2LQ64"/>
<dbReference type="InterPro" id="IPR052428">
    <property type="entry name" value="Autophagy_HostDef_Reg"/>
</dbReference>
<evidence type="ECO:0000313" key="4">
    <source>
        <dbReference type="EMBL" id="KAG9270951.1"/>
    </source>
</evidence>
<reference evidence="4 5" key="1">
    <citation type="submission" date="2021-07" db="EMBL/GenBank/DDBJ databases">
        <authorList>
            <person name="Imarazene B."/>
            <person name="Zahm M."/>
            <person name="Klopp C."/>
            <person name="Cabau C."/>
            <person name="Beille S."/>
            <person name="Jouanno E."/>
            <person name="Castinel A."/>
            <person name="Lluch J."/>
            <person name="Gil L."/>
            <person name="Kuchtly C."/>
            <person name="Lopez Roques C."/>
            <person name="Donnadieu C."/>
            <person name="Parrinello H."/>
            <person name="Journot L."/>
            <person name="Du K."/>
            <person name="Schartl M."/>
            <person name="Retaux S."/>
            <person name="Guiguen Y."/>
        </authorList>
    </citation>
    <scope>NUCLEOTIDE SEQUENCE [LARGE SCALE GENOMIC DNA]</scope>
    <source>
        <strain evidence="4">Pach_M1</strain>
        <tissue evidence="4">Testis</tissue>
    </source>
</reference>
<feature type="region of interest" description="Disordered" evidence="2">
    <location>
        <begin position="184"/>
        <end position="228"/>
    </location>
</feature>
<dbReference type="Pfam" id="PF13901">
    <property type="entry name" value="RH_dom"/>
    <property type="match status" value="1"/>
</dbReference>
<feature type="compositionally biased region" description="Low complexity" evidence="2">
    <location>
        <begin position="124"/>
        <end position="152"/>
    </location>
</feature>
<feature type="region of interest" description="Disordered" evidence="2">
    <location>
        <begin position="122"/>
        <end position="152"/>
    </location>
</feature>
<keyword evidence="1" id="KW-0072">Autophagy</keyword>
<dbReference type="GO" id="GO:0097352">
    <property type="term" value="P:autophagosome maturation"/>
    <property type="evidence" value="ECO:0007669"/>
    <property type="project" value="TreeGrafter"/>
</dbReference>